<evidence type="ECO:0000256" key="1">
    <source>
        <dbReference type="ARBA" id="ARBA00022723"/>
    </source>
</evidence>
<dbReference type="OrthoDB" id="2874181at2"/>
<dbReference type="NCBIfam" id="TIGR01409">
    <property type="entry name" value="TAT_signal_seq"/>
    <property type="match status" value="1"/>
</dbReference>
<dbReference type="AlphaFoldDB" id="A0A1M6YZ20"/>
<dbReference type="SUPFAM" id="SSF48056">
    <property type="entry name" value="Di-copper centre-containing domain"/>
    <property type="match status" value="1"/>
</dbReference>
<protein>
    <submittedName>
        <fullName evidence="6">Tyrosinase</fullName>
    </submittedName>
</protein>
<evidence type="ECO:0000256" key="3">
    <source>
        <dbReference type="ARBA" id="ARBA00023008"/>
    </source>
</evidence>
<dbReference type="PROSITE" id="PS00498">
    <property type="entry name" value="TYROSINASE_2"/>
    <property type="match status" value="1"/>
</dbReference>
<dbReference type="GO" id="GO:0046872">
    <property type="term" value="F:metal ion binding"/>
    <property type="evidence" value="ECO:0007669"/>
    <property type="project" value="UniProtKB-KW"/>
</dbReference>
<dbReference type="Pfam" id="PF00264">
    <property type="entry name" value="Tyrosinase"/>
    <property type="match status" value="2"/>
</dbReference>
<reference evidence="6 7" key="1">
    <citation type="submission" date="2016-11" db="EMBL/GenBank/DDBJ databases">
        <authorList>
            <person name="Jaros S."/>
            <person name="Januszkiewicz K."/>
            <person name="Wedrychowicz H."/>
        </authorList>
    </citation>
    <scope>NUCLEOTIDE SEQUENCE [LARGE SCALE GENOMIC DNA]</scope>
    <source>
        <strain evidence="6 7">LMG 20594</strain>
    </source>
</reference>
<dbReference type="STRING" id="169427.SAMN05192548_10825"/>
<accession>A0A1M6YZ20</accession>
<organism evidence="6 7">
    <name type="scientific">Paraburkholderia terricola</name>
    <dbReference type="NCBI Taxonomy" id="169427"/>
    <lineage>
        <taxon>Bacteria</taxon>
        <taxon>Pseudomonadati</taxon>
        <taxon>Pseudomonadota</taxon>
        <taxon>Betaproteobacteria</taxon>
        <taxon>Burkholderiales</taxon>
        <taxon>Burkholderiaceae</taxon>
        <taxon>Paraburkholderia</taxon>
    </lineage>
</organism>
<evidence type="ECO:0000259" key="5">
    <source>
        <dbReference type="PROSITE" id="PS00498"/>
    </source>
</evidence>
<dbReference type="Proteomes" id="UP000184395">
    <property type="component" value="Unassembled WGS sequence"/>
</dbReference>
<dbReference type="Gene3D" id="1.10.1280.10">
    <property type="entry name" value="Di-copper center containing domain from catechol oxidase"/>
    <property type="match status" value="2"/>
</dbReference>
<dbReference type="PANTHER" id="PTHR11474">
    <property type="entry name" value="TYROSINASE FAMILY MEMBER"/>
    <property type="match status" value="1"/>
</dbReference>
<keyword evidence="1" id="KW-0479">Metal-binding</keyword>
<dbReference type="InterPro" id="IPR022740">
    <property type="entry name" value="Polyphenol_oxidase_C"/>
</dbReference>
<keyword evidence="3" id="KW-0186">Copper</keyword>
<evidence type="ECO:0000256" key="2">
    <source>
        <dbReference type="ARBA" id="ARBA00022784"/>
    </source>
</evidence>
<feature type="domain" description="Tyrosinase copper-binding" evidence="5">
    <location>
        <begin position="201"/>
        <end position="212"/>
    </location>
</feature>
<sequence>MATNKFNRRSFLKGSASAAALMSLPVPGVSQTALPTRMEWQVFKTTPQYASFLNALKLMKAATDATKPTSWAYWVDVHLNYCPHMVPYFFAWHRGYLYYFEQQLRTVSGDSALTLPYWDYYKYPDMPSEFTDPASGNPLYISGRVNTDVYAALTLAPYASSIINMQRGTSNSYEASFESAPHNPVHNIIGGWMADMSSPTDPIFFVHHANVDRLWDAWCAEASTIVPAQNSSYWSGSFTYATNLTIAKSKCYRPEILNYRYPAPNNVPTVLPQSAQQGRIIRVQAQLAPILVRPAFGNFPNTAARRISNRRRSLGGVANVTLKEASVSARLPLQPSDISSLKDAMSTAAASAAPEAQASTTTFKYPCLVLDKLAITALGKNGGYYYNIYLNLPARGDADVARASHFIGTFGAFEASGAIHHNSRTLTLSLTDVLQNLGVADLNEAVISLVRVNGPNSPKGDVLNVGEMRVELSTDGP</sequence>
<dbReference type="GO" id="GO:0004097">
    <property type="term" value="F:catechol oxidase activity"/>
    <property type="evidence" value="ECO:0007669"/>
    <property type="project" value="InterPro"/>
</dbReference>
<dbReference type="InterPro" id="IPR006311">
    <property type="entry name" value="TAT_signal"/>
</dbReference>
<keyword evidence="2" id="KW-0883">Thioether bond</keyword>
<feature type="domain" description="Tyrosinase copper-binding" evidence="4">
    <location>
        <begin position="84"/>
        <end position="101"/>
    </location>
</feature>
<dbReference type="Pfam" id="PF12143">
    <property type="entry name" value="PPO1_KFDV"/>
    <property type="match status" value="1"/>
</dbReference>
<dbReference type="InterPro" id="IPR008922">
    <property type="entry name" value="Di-copper_centre_dom_sf"/>
</dbReference>
<name>A0A1M6YZ20_9BURK</name>
<proteinExistence type="predicted"/>
<dbReference type="InterPro" id="IPR002227">
    <property type="entry name" value="Tyrosinase_Cu-bd"/>
</dbReference>
<dbReference type="EMBL" id="FRAB01000082">
    <property type="protein sequence ID" value="SHL23390.1"/>
    <property type="molecule type" value="Genomic_DNA"/>
</dbReference>
<gene>
    <name evidence="6" type="ORF">SAMN05192548_10825</name>
</gene>
<dbReference type="InterPro" id="IPR050316">
    <property type="entry name" value="Tyrosinase/Hemocyanin"/>
</dbReference>
<dbReference type="PROSITE" id="PS00497">
    <property type="entry name" value="TYROSINASE_1"/>
    <property type="match status" value="1"/>
</dbReference>
<evidence type="ECO:0000313" key="7">
    <source>
        <dbReference type="Proteomes" id="UP000184395"/>
    </source>
</evidence>
<evidence type="ECO:0000259" key="4">
    <source>
        <dbReference type="PROSITE" id="PS00497"/>
    </source>
</evidence>
<dbReference type="Pfam" id="PF10518">
    <property type="entry name" value="TAT_signal"/>
    <property type="match status" value="1"/>
</dbReference>
<evidence type="ECO:0000313" key="6">
    <source>
        <dbReference type="EMBL" id="SHL23390.1"/>
    </source>
</evidence>
<dbReference type="PROSITE" id="PS51318">
    <property type="entry name" value="TAT"/>
    <property type="match status" value="1"/>
</dbReference>
<dbReference type="RefSeq" id="WP_073432904.1">
    <property type="nucleotide sequence ID" value="NZ_CADFGY010000038.1"/>
</dbReference>
<dbReference type="InterPro" id="IPR019546">
    <property type="entry name" value="TAT_signal_bac_arc"/>
</dbReference>
<dbReference type="PANTHER" id="PTHR11474:SF76">
    <property type="entry name" value="SHKT DOMAIN-CONTAINING PROTEIN"/>
    <property type="match status" value="1"/>
</dbReference>